<keyword evidence="7" id="KW-1185">Reference proteome</keyword>
<dbReference type="EMBL" id="JROU02001727">
    <property type="protein sequence ID" value="OEH75411.1"/>
    <property type="molecule type" value="Genomic_DNA"/>
</dbReference>
<reference evidence="6 7" key="1">
    <citation type="journal article" date="2016" name="BMC Genomics">
        <title>Comparative genomics reveals Cyclospora cayetanensis possesses coccidia-like metabolism and invasion components but unique surface antigens.</title>
        <authorList>
            <person name="Liu S."/>
            <person name="Wang L."/>
            <person name="Zheng H."/>
            <person name="Xu Z."/>
            <person name="Roellig D.M."/>
            <person name="Li N."/>
            <person name="Frace M.A."/>
            <person name="Tang K."/>
            <person name="Arrowood M.J."/>
            <person name="Moss D.M."/>
            <person name="Zhang L."/>
            <person name="Feng Y."/>
            <person name="Xiao L."/>
        </authorList>
    </citation>
    <scope>NUCLEOTIDE SEQUENCE [LARGE SCALE GENOMIC DNA]</scope>
    <source>
        <strain evidence="6 7">CHN_HEN01</strain>
    </source>
</reference>
<dbReference type="VEuPathDB" id="ToxoDB:cyc_07293"/>
<keyword evidence="3" id="KW-0812">Transmembrane</keyword>
<dbReference type="InterPro" id="IPR013783">
    <property type="entry name" value="Ig-like_fold"/>
</dbReference>
<dbReference type="InterPro" id="IPR000535">
    <property type="entry name" value="MSP_dom"/>
</dbReference>
<dbReference type="InterPro" id="IPR016763">
    <property type="entry name" value="VAP"/>
</dbReference>
<dbReference type="GO" id="GO:0061817">
    <property type="term" value="P:endoplasmic reticulum-plasma membrane tethering"/>
    <property type="evidence" value="ECO:0007669"/>
    <property type="project" value="TreeGrafter"/>
</dbReference>
<dbReference type="AlphaFoldDB" id="A0A1D3CW52"/>
<keyword evidence="4" id="KW-1133">Transmembrane helix</keyword>
<dbReference type="Gene3D" id="2.60.40.10">
    <property type="entry name" value="Immunoglobulins"/>
    <property type="match status" value="1"/>
</dbReference>
<dbReference type="GO" id="GO:0005789">
    <property type="term" value="C:endoplasmic reticulum membrane"/>
    <property type="evidence" value="ECO:0007669"/>
    <property type="project" value="InterPro"/>
</dbReference>
<gene>
    <name evidence="6" type="ORF">cyc_07293</name>
</gene>
<sequence length="248" mass="26768">MPLLQVSPERVLEIPVTLFSNSTVELTLQNVSTQPFVAYKIKTTAPKSYLVRPSTGVVPQGEVRSVQIVLQALSEEPPTNSTDRFLVQATPVDSNCTLPRHYWLSLEKAKVEETRLSVSFKRVNGQLSTGHTGSLPGEGSASGGGRGAEGAGSTAAPTSATAGGSGSNATSAADLKQQYDQLVEYTLAMEKHKEELTRENEALKQQLECRGGRSLAELWHLPIYLFVLFMLWYILDRTFGGGGASSKP</sequence>
<evidence type="ECO:0000256" key="2">
    <source>
        <dbReference type="ARBA" id="ARBA00008932"/>
    </source>
</evidence>
<dbReference type="InterPro" id="IPR008962">
    <property type="entry name" value="PapD-like_sf"/>
</dbReference>
<protein>
    <submittedName>
        <fullName evidence="6">Major sperm protein domain-containing protein</fullName>
    </submittedName>
</protein>
<dbReference type="VEuPathDB" id="ToxoDB:LOC34623286"/>
<dbReference type="OrthoDB" id="264603at2759"/>
<evidence type="ECO:0000313" key="6">
    <source>
        <dbReference type="EMBL" id="OEH75411.1"/>
    </source>
</evidence>
<organism evidence="6 7">
    <name type="scientific">Cyclospora cayetanensis</name>
    <dbReference type="NCBI Taxonomy" id="88456"/>
    <lineage>
        <taxon>Eukaryota</taxon>
        <taxon>Sar</taxon>
        <taxon>Alveolata</taxon>
        <taxon>Apicomplexa</taxon>
        <taxon>Conoidasida</taxon>
        <taxon>Coccidia</taxon>
        <taxon>Eucoccidiorida</taxon>
        <taxon>Eimeriorina</taxon>
        <taxon>Eimeriidae</taxon>
        <taxon>Cyclospora</taxon>
    </lineage>
</organism>
<evidence type="ECO:0000313" key="7">
    <source>
        <dbReference type="Proteomes" id="UP000095192"/>
    </source>
</evidence>
<comment type="caution">
    <text evidence="6">The sequence shown here is derived from an EMBL/GenBank/DDBJ whole genome shotgun (WGS) entry which is preliminary data.</text>
</comment>
<proteinExistence type="inferred from homology"/>
<evidence type="ECO:0000256" key="3">
    <source>
        <dbReference type="ARBA" id="ARBA00022692"/>
    </source>
</evidence>
<name>A0A1D3CW52_9EIME</name>
<dbReference type="GO" id="GO:0090158">
    <property type="term" value="P:endoplasmic reticulum membrane organization"/>
    <property type="evidence" value="ECO:0007669"/>
    <property type="project" value="TreeGrafter"/>
</dbReference>
<dbReference type="PROSITE" id="PS50202">
    <property type="entry name" value="MSP"/>
    <property type="match status" value="1"/>
</dbReference>
<dbReference type="GeneID" id="34623286"/>
<evidence type="ECO:0000256" key="5">
    <source>
        <dbReference type="ARBA" id="ARBA00023136"/>
    </source>
</evidence>
<dbReference type="SUPFAM" id="SSF49354">
    <property type="entry name" value="PapD-like"/>
    <property type="match status" value="1"/>
</dbReference>
<accession>A0A1D3CW52</accession>
<dbReference type="Proteomes" id="UP000095192">
    <property type="component" value="Unassembled WGS sequence"/>
</dbReference>
<dbReference type="PANTHER" id="PTHR10809:SF6">
    <property type="entry name" value="AT11025P-RELATED"/>
    <property type="match status" value="1"/>
</dbReference>
<dbReference type="Pfam" id="PF00635">
    <property type="entry name" value="Motile_Sperm"/>
    <property type="match status" value="1"/>
</dbReference>
<evidence type="ECO:0000256" key="4">
    <source>
        <dbReference type="ARBA" id="ARBA00022989"/>
    </source>
</evidence>
<dbReference type="PANTHER" id="PTHR10809">
    <property type="entry name" value="VESICLE-ASSOCIATED MEMBRANE PROTEIN-ASSOCIATED PROTEIN"/>
    <property type="match status" value="1"/>
</dbReference>
<evidence type="ECO:0000256" key="1">
    <source>
        <dbReference type="ARBA" id="ARBA00004211"/>
    </source>
</evidence>
<comment type="similarity">
    <text evidence="2">Belongs to the VAMP-associated protein (VAP) (TC 9.B.17) family.</text>
</comment>
<keyword evidence="5" id="KW-0472">Membrane</keyword>
<dbReference type="GO" id="GO:0005886">
    <property type="term" value="C:plasma membrane"/>
    <property type="evidence" value="ECO:0007669"/>
    <property type="project" value="TreeGrafter"/>
</dbReference>
<comment type="subcellular location">
    <subcellularLocation>
        <location evidence="1">Membrane</location>
        <topology evidence="1">Single-pass type IV membrane protein</topology>
    </subcellularLocation>
</comment>